<dbReference type="Proteomes" id="UP000239706">
    <property type="component" value="Unassembled WGS sequence"/>
</dbReference>
<dbReference type="AlphaFoldDB" id="A0A2T0B145"/>
<comment type="subcellular location">
    <subcellularLocation>
        <location evidence="1">Endomembrane system</location>
        <topology evidence="1">Multi-pass membrane protein</topology>
    </subcellularLocation>
</comment>
<feature type="domain" description="DUF1232" evidence="6">
    <location>
        <begin position="217"/>
        <end position="251"/>
    </location>
</feature>
<dbReference type="RefSeq" id="WP_106064589.1">
    <property type="nucleotide sequence ID" value="NZ_PVXO01000068.1"/>
</dbReference>
<organism evidence="7 8">
    <name type="scientific">Clostridium liquoris</name>
    <dbReference type="NCBI Taxonomy" id="1289519"/>
    <lineage>
        <taxon>Bacteria</taxon>
        <taxon>Bacillati</taxon>
        <taxon>Bacillota</taxon>
        <taxon>Clostridia</taxon>
        <taxon>Eubacteriales</taxon>
        <taxon>Clostridiaceae</taxon>
        <taxon>Clostridium</taxon>
    </lineage>
</organism>
<accession>A0A2T0B145</accession>
<evidence type="ECO:0000313" key="8">
    <source>
        <dbReference type="Proteomes" id="UP000239706"/>
    </source>
</evidence>
<evidence type="ECO:0000256" key="4">
    <source>
        <dbReference type="ARBA" id="ARBA00023136"/>
    </source>
</evidence>
<proteinExistence type="predicted"/>
<comment type="caution">
    <text evidence="7">The sequence shown here is derived from an EMBL/GenBank/DDBJ whole genome shotgun (WGS) entry which is preliminary data.</text>
</comment>
<keyword evidence="2" id="KW-0812">Transmembrane</keyword>
<evidence type="ECO:0000256" key="3">
    <source>
        <dbReference type="ARBA" id="ARBA00022989"/>
    </source>
</evidence>
<name>A0A2T0B145_9CLOT</name>
<keyword evidence="8" id="KW-1185">Reference proteome</keyword>
<evidence type="ECO:0000256" key="1">
    <source>
        <dbReference type="ARBA" id="ARBA00004127"/>
    </source>
</evidence>
<dbReference type="Pfam" id="PF06803">
    <property type="entry name" value="DUF1232"/>
    <property type="match status" value="1"/>
</dbReference>
<dbReference type="InterPro" id="IPR010652">
    <property type="entry name" value="DUF1232"/>
</dbReference>
<dbReference type="EMBL" id="PVXO01000068">
    <property type="protein sequence ID" value="PRR77142.1"/>
    <property type="molecule type" value="Genomic_DNA"/>
</dbReference>
<dbReference type="GO" id="GO:0012505">
    <property type="term" value="C:endomembrane system"/>
    <property type="evidence" value="ECO:0007669"/>
    <property type="project" value="UniProtKB-SubCell"/>
</dbReference>
<feature type="compositionally biased region" description="Basic and acidic residues" evidence="5">
    <location>
        <begin position="323"/>
        <end position="341"/>
    </location>
</feature>
<gene>
    <name evidence="7" type="ORF">CLLI_25540</name>
</gene>
<feature type="region of interest" description="Disordered" evidence="5">
    <location>
        <begin position="307"/>
        <end position="341"/>
    </location>
</feature>
<protein>
    <recommendedName>
        <fullName evidence="6">DUF1232 domain-containing protein</fullName>
    </recommendedName>
</protein>
<keyword evidence="4" id="KW-0472">Membrane</keyword>
<evidence type="ECO:0000256" key="5">
    <source>
        <dbReference type="SAM" id="MobiDB-lite"/>
    </source>
</evidence>
<evidence type="ECO:0000259" key="6">
    <source>
        <dbReference type="Pfam" id="PF06803"/>
    </source>
</evidence>
<reference evidence="7 8" key="1">
    <citation type="submission" date="2018-03" db="EMBL/GenBank/DDBJ databases">
        <title>Genome sequence of Clostridium liquoris DSM 100320.</title>
        <authorList>
            <person name="Poehlein A."/>
            <person name="Daniel R."/>
        </authorList>
    </citation>
    <scope>NUCLEOTIDE SEQUENCE [LARGE SCALE GENOMIC DNA]</scope>
    <source>
        <strain evidence="7 8">DSM 100320</strain>
    </source>
</reference>
<sequence length="341" mass="38375">MKISAVKAVLTQEDILGIMKQYINVEGLSFESLVIDDFIILEGSYKKGINIPFKVKLGLGNIKDNILNIKVFNVSVAKIGILKGIKNFALKKFLKEFEEYGIKIDKENISLDLNGVSRFVPLFYFKLNKITLNKGSIEAEIENIVYAQDKETVDINEKEKHKEYKVPEDCYTKFRGNVEENVPDRYKKLVEYTMIIPDIVALLWRIFKDKRVSVAAKGKAIGVIGYLAVPFDIIPDFIPFIGKIDDVAVAFYGLNSIIDDIPEEIILENWQGDKNIILIIEEGIKYISGMVGSENVAKLISTIKDLSKGEKKGASEDNTSNTSEDKNDTSSEENKNTEKAV</sequence>
<dbReference type="OrthoDB" id="1930546at2"/>
<evidence type="ECO:0000313" key="7">
    <source>
        <dbReference type="EMBL" id="PRR77142.1"/>
    </source>
</evidence>
<evidence type="ECO:0000256" key="2">
    <source>
        <dbReference type="ARBA" id="ARBA00022692"/>
    </source>
</evidence>
<keyword evidence="3" id="KW-1133">Transmembrane helix</keyword>